<dbReference type="EMBL" id="AWXA01000006">
    <property type="protein sequence ID" value="ERT62300.1"/>
    <property type="molecule type" value="Genomic_DNA"/>
</dbReference>
<dbReference type="AlphaFoldDB" id="U7USJ0"/>
<dbReference type="SUPFAM" id="SSF158446">
    <property type="entry name" value="IVS-encoded protein-like"/>
    <property type="match status" value="1"/>
</dbReference>
<accession>U7USJ0</accession>
<dbReference type="PATRIC" id="fig|1111454.3.peg.235"/>
<comment type="caution">
    <text evidence="1">The sequence shown here is derived from an EMBL/GenBank/DDBJ whole genome shotgun (WGS) entry which is preliminary data.</text>
</comment>
<dbReference type="STRING" id="1111454.HMPREF1250_0569"/>
<dbReference type="Gene3D" id="1.20.1440.60">
    <property type="entry name" value="23S rRNA-intervening sequence"/>
    <property type="match status" value="1"/>
</dbReference>
<evidence type="ECO:0000313" key="2">
    <source>
        <dbReference type="Proteomes" id="UP000017090"/>
    </source>
</evidence>
<proteinExistence type="predicted"/>
<name>U7USJ0_9FIRM</name>
<keyword evidence="2" id="KW-1185">Reference proteome</keyword>
<evidence type="ECO:0000313" key="1">
    <source>
        <dbReference type="EMBL" id="ERT62300.1"/>
    </source>
</evidence>
<dbReference type="InterPro" id="IPR036583">
    <property type="entry name" value="23S_rRNA_IVS_sf"/>
</dbReference>
<gene>
    <name evidence="1" type="ORF">HMPREF1250_0569</name>
</gene>
<dbReference type="Proteomes" id="UP000017090">
    <property type="component" value="Unassembled WGS sequence"/>
</dbReference>
<organism evidence="1 2">
    <name type="scientific">Megasphaera vaginalis</name>
    <name type="common">ex Srinivasan et al. 2021</name>
    <dbReference type="NCBI Taxonomy" id="1111454"/>
    <lineage>
        <taxon>Bacteria</taxon>
        <taxon>Bacillati</taxon>
        <taxon>Bacillota</taxon>
        <taxon>Negativicutes</taxon>
        <taxon>Veillonellales</taxon>
        <taxon>Veillonellaceae</taxon>
        <taxon>Megasphaera</taxon>
    </lineage>
</organism>
<sequence length="38" mass="4672">MRIMNFQKMIVWQKSMTLAEKVYEAVRFLPKEEFVCFV</sequence>
<protein>
    <submittedName>
        <fullName evidence="1">23S rRNA-intervening sequence domain protein</fullName>
    </submittedName>
</protein>
<reference evidence="1 2" key="1">
    <citation type="submission" date="2013-09" db="EMBL/GenBank/DDBJ databases">
        <authorList>
            <person name="Durkin A.S."/>
            <person name="Haft D.R."/>
            <person name="McCorrison J."/>
            <person name="Torralba M."/>
            <person name="Gillis M."/>
            <person name="Haft D.H."/>
            <person name="Methe B."/>
            <person name="Sutton G."/>
            <person name="Nelson K.E."/>
        </authorList>
    </citation>
    <scope>NUCLEOTIDE SEQUENCE [LARGE SCALE GENOMIC DNA]</scope>
    <source>
        <strain evidence="1 2">BV3C16-1</strain>
    </source>
</reference>